<dbReference type="RefSeq" id="XP_022458764.1">
    <property type="nucleotide sequence ID" value="XM_022603016.1"/>
</dbReference>
<keyword evidence="2" id="KW-1185">Reference proteome</keyword>
<sequence>MGIAINKWNIQDILQGQGEGALIKTDFALTLDFLGFFRRSRRNSRQGLRKNILPVQGSHDPRHVIKSDDGAIIITTGSLVNSVPSIKRHQINPKGNSKLAGCDCTTKRSNKALGIFKSELIG</sequence>
<dbReference type="EMBL" id="HG793127">
    <property type="protein sequence ID" value="CDK26765.1"/>
    <property type="molecule type" value="Genomic_DNA"/>
</dbReference>
<reference evidence="1" key="2">
    <citation type="submission" date="2014-02" db="EMBL/GenBank/DDBJ databases">
        <title>Complete DNA sequence of /Kuraishia capsulata/ illustrates novel genomic features among budding yeasts (/Saccharomycotina/).</title>
        <authorList>
            <person name="Morales L."/>
            <person name="Noel B."/>
            <person name="Porcel B."/>
            <person name="Marcet-Houben M."/>
            <person name="Hullo M-F."/>
            <person name="Sacerdot C."/>
            <person name="Tekaia F."/>
            <person name="Leh-Louis V."/>
            <person name="Despons L."/>
            <person name="Khanna V."/>
            <person name="Aury J-M."/>
            <person name="Barbe V."/>
            <person name="Couloux A."/>
            <person name="Labadie K."/>
            <person name="Pelletier E."/>
            <person name="Souciet J-L."/>
            <person name="Boekhout T."/>
            <person name="Gabaldon T."/>
            <person name="Wincker P."/>
            <person name="Dujon B."/>
        </authorList>
    </citation>
    <scope>NUCLEOTIDE SEQUENCE</scope>
    <source>
        <strain evidence="1">CBS 1993</strain>
    </source>
</reference>
<protein>
    <submittedName>
        <fullName evidence="1">Uncharacterized protein</fullName>
    </submittedName>
</protein>
<gene>
    <name evidence="1" type="ORF">KUCA_T00002739001</name>
</gene>
<reference evidence="1" key="1">
    <citation type="submission" date="2013-12" db="EMBL/GenBank/DDBJ databases">
        <authorList>
            <person name="Genoscope - CEA"/>
        </authorList>
    </citation>
    <scope>NUCLEOTIDE SEQUENCE</scope>
    <source>
        <strain evidence="1">CBS 1993</strain>
    </source>
</reference>
<name>W6MW13_9ASCO</name>
<dbReference type="GeneID" id="34520152"/>
<evidence type="ECO:0000313" key="1">
    <source>
        <dbReference type="EMBL" id="CDK26765.1"/>
    </source>
</evidence>
<dbReference type="AlphaFoldDB" id="W6MW13"/>
<dbReference type="HOGENOM" id="CLU_2027087_0_0_1"/>
<evidence type="ECO:0000313" key="2">
    <source>
        <dbReference type="Proteomes" id="UP000019384"/>
    </source>
</evidence>
<accession>W6MW13</accession>
<dbReference type="Proteomes" id="UP000019384">
    <property type="component" value="Unassembled WGS sequence"/>
</dbReference>
<proteinExistence type="predicted"/>
<organism evidence="1 2">
    <name type="scientific">Kuraishia capsulata CBS 1993</name>
    <dbReference type="NCBI Taxonomy" id="1382522"/>
    <lineage>
        <taxon>Eukaryota</taxon>
        <taxon>Fungi</taxon>
        <taxon>Dikarya</taxon>
        <taxon>Ascomycota</taxon>
        <taxon>Saccharomycotina</taxon>
        <taxon>Pichiomycetes</taxon>
        <taxon>Pichiales</taxon>
        <taxon>Pichiaceae</taxon>
        <taxon>Kuraishia</taxon>
    </lineage>
</organism>